<evidence type="ECO:0000313" key="3">
    <source>
        <dbReference type="EMBL" id="QNN47991.1"/>
    </source>
</evidence>
<feature type="region of interest" description="Disordered" evidence="1">
    <location>
        <begin position="253"/>
        <end position="289"/>
    </location>
</feature>
<reference evidence="3 4" key="1">
    <citation type="submission" date="2020-08" db="EMBL/GenBank/DDBJ databases">
        <title>Genome sequence of Thermomonas brevis KACC 16975T.</title>
        <authorList>
            <person name="Hyun D.-W."/>
            <person name="Bae J.-W."/>
        </authorList>
    </citation>
    <scope>NUCLEOTIDE SEQUENCE [LARGE SCALE GENOMIC DNA]</scope>
    <source>
        <strain evidence="3 4">KACC 16975</strain>
    </source>
</reference>
<dbReference type="AlphaFoldDB" id="A0A7G9QXB6"/>
<dbReference type="PROSITE" id="PS51257">
    <property type="entry name" value="PROKAR_LIPOPROTEIN"/>
    <property type="match status" value="1"/>
</dbReference>
<feature type="signal peptide" evidence="2">
    <location>
        <begin position="1"/>
        <end position="23"/>
    </location>
</feature>
<sequence length="532" mass="54888">MRPSFRTTLPLALLVLAACSRPAAEQDAASASASPAATVHAEFARLQAQGTDAIAREITQLEYPLTRRLMQAGGLDAALGGEAKADAALTALYMDYERKARALQAQLPTAFAPANEGGGGGTGAEGWGGAAASTVLGGSQAATAADAWGNGVDRGETTGHAESNVTGDQVSVDWTPDSVTMTTEVKADIDGLKGTVKTTVKMKTCPDPEGKVTVEFESVSSVAAGGGSANSTVRTSMDVFVDDDANLINDKMDSESRAQQSTSNGGTVDATSTISTSSGKVESTANLGGGASAQDGQMAQGMAGMGRYAALSAVLMGAQKAWQSGKCVDLQVRSDPAKRKGARPNTAYTLFAEPRAKTDGRPTGGTVKATLNGGNRLNPTGKVKADAKFDYANPEKKGQSATIDFEARSKRGVGKATLEFDTRNGYRIVLDNGESITTCDITQPFSGKIGGGQITLQFTPADDKRGQMRFHFGNARGTADTTYDYTLSGPEERMTGTMTAAAAVCGSAAGKTVCAAAKKAQFSSTWIKVKDC</sequence>
<dbReference type="RefSeq" id="WP_187571734.1">
    <property type="nucleotide sequence ID" value="NZ_CP060711.1"/>
</dbReference>
<proteinExistence type="predicted"/>
<accession>A0A7G9QXB6</accession>
<keyword evidence="4" id="KW-1185">Reference proteome</keyword>
<feature type="region of interest" description="Disordered" evidence="1">
    <location>
        <begin position="356"/>
        <end position="379"/>
    </location>
</feature>
<dbReference type="EMBL" id="CP060711">
    <property type="protein sequence ID" value="QNN47991.1"/>
    <property type="molecule type" value="Genomic_DNA"/>
</dbReference>
<evidence type="ECO:0000313" key="4">
    <source>
        <dbReference type="Proteomes" id="UP000515977"/>
    </source>
</evidence>
<gene>
    <name evidence="3" type="ORF">H9L17_07690</name>
</gene>
<organism evidence="3 4">
    <name type="scientific">Thermomonas brevis</name>
    <dbReference type="NCBI Taxonomy" id="215691"/>
    <lineage>
        <taxon>Bacteria</taxon>
        <taxon>Pseudomonadati</taxon>
        <taxon>Pseudomonadota</taxon>
        <taxon>Gammaproteobacteria</taxon>
        <taxon>Lysobacterales</taxon>
        <taxon>Lysobacteraceae</taxon>
        <taxon>Thermomonas</taxon>
    </lineage>
</organism>
<protein>
    <submittedName>
        <fullName evidence="3">Uncharacterized protein</fullName>
    </submittedName>
</protein>
<dbReference type="KEGG" id="tbv:H9L17_07690"/>
<name>A0A7G9QXB6_9GAMM</name>
<dbReference type="Proteomes" id="UP000515977">
    <property type="component" value="Chromosome"/>
</dbReference>
<feature type="compositionally biased region" description="Polar residues" evidence="1">
    <location>
        <begin position="257"/>
        <end position="286"/>
    </location>
</feature>
<evidence type="ECO:0000256" key="1">
    <source>
        <dbReference type="SAM" id="MobiDB-lite"/>
    </source>
</evidence>
<feature type="chain" id="PRO_5029009780" evidence="2">
    <location>
        <begin position="24"/>
        <end position="532"/>
    </location>
</feature>
<evidence type="ECO:0000256" key="2">
    <source>
        <dbReference type="SAM" id="SignalP"/>
    </source>
</evidence>
<keyword evidence="2" id="KW-0732">Signal</keyword>